<organism evidence="1">
    <name type="scientific">marine metagenome</name>
    <dbReference type="NCBI Taxonomy" id="408172"/>
    <lineage>
        <taxon>unclassified sequences</taxon>
        <taxon>metagenomes</taxon>
        <taxon>ecological metagenomes</taxon>
    </lineage>
</organism>
<accession>A0A381S5F6</accession>
<gene>
    <name evidence="1" type="ORF">METZ01_LOCUS52169</name>
</gene>
<name>A0A381S5F6_9ZZZZ</name>
<dbReference type="InterPro" id="IPR016181">
    <property type="entry name" value="Acyl_CoA_acyltransferase"/>
</dbReference>
<dbReference type="AlphaFoldDB" id="A0A381S5F6"/>
<evidence type="ECO:0000313" key="1">
    <source>
        <dbReference type="EMBL" id="SUZ99315.1"/>
    </source>
</evidence>
<proteinExistence type="predicted"/>
<dbReference type="SUPFAM" id="SSF55729">
    <property type="entry name" value="Acyl-CoA N-acyltransferases (Nat)"/>
    <property type="match status" value="1"/>
</dbReference>
<sequence>MSAPDRQWRIRFVDDLNDELVDRTAAFFDEYFPGVFGETCDPELFRWKLGPSNPAGQGILAVAIADDAAIAGVMSATMKRMTIGARSVAGSETGDTFTHPDFRRSGRAAEAAPGTTTDHYLNRSVFGRLVDEVSRALADQAVEIVYSTPNDQSRPGYCRRGGYEVAPTASARSWHCPQSSLFADRLPGRIGQVAFAAFDALRSKSRRRLKTGESMTTISLRRDTPTPIFETIDRLWQSCPPGENVVLVQDGDWIRHRYALHPSQSYDLHLVGGTDRPNAFAISRTITRSHGATTRCLTEWSPSLSIDGRRFSELLFMMVENARDVDTVSAWTDQRPGTWIRMVRAGFIPINSVPVVLGCNDLGRQVIDQAIPFPLPIGWSDNV</sequence>
<protein>
    <submittedName>
        <fullName evidence="1">Uncharacterized protein</fullName>
    </submittedName>
</protein>
<reference evidence="1" key="1">
    <citation type="submission" date="2018-05" db="EMBL/GenBank/DDBJ databases">
        <authorList>
            <person name="Lanie J.A."/>
            <person name="Ng W.-L."/>
            <person name="Kazmierczak K.M."/>
            <person name="Andrzejewski T.M."/>
            <person name="Davidsen T.M."/>
            <person name="Wayne K.J."/>
            <person name="Tettelin H."/>
            <person name="Glass J.I."/>
            <person name="Rusch D."/>
            <person name="Podicherti R."/>
            <person name="Tsui H.-C.T."/>
            <person name="Winkler M.E."/>
        </authorList>
    </citation>
    <scope>NUCLEOTIDE SEQUENCE</scope>
</reference>
<dbReference type="EMBL" id="UINC01002690">
    <property type="protein sequence ID" value="SUZ99315.1"/>
    <property type="molecule type" value="Genomic_DNA"/>
</dbReference>